<keyword evidence="3" id="KW-0489">Methyltransferase</keyword>
<feature type="transmembrane region" description="Helical" evidence="2">
    <location>
        <begin position="451"/>
        <end position="475"/>
    </location>
</feature>
<evidence type="ECO:0000256" key="2">
    <source>
        <dbReference type="SAM" id="Phobius"/>
    </source>
</evidence>
<protein>
    <submittedName>
        <fullName evidence="3">Methyltransferase</fullName>
    </submittedName>
</protein>
<sequence>MEFDVAPTLWCSSRDEEADSPPPQDVNGSSYTPVSRGKSKADVVHEQAHIIQTLQHELKELKSRMDDMEEVQTAAQHDAGDDDDDGEGRTRPIDRLYEKADESYYFRVQTMILYNAVTPRLVLHFFNVIFCILLQICALQTVWQCIWIPASSENYIADDEVDAYFPAGKPYPTNYANIFHWYDHTQIDGVQNITVIPLFFCVIMITLTTRNDMNECKAGYVLVQSEVRYVIADETKRVKGRGSIVDTIGVQSQTLRLVAVTFLHLLRGSLVWYFYDVSAQILGTSDGPFNLLLNSLAMVFVLELDNVIYFDMPMKNFFGVEDPYLKKRYLRRLKVARQIFRDAYHTCQTAPESVARLYHTVGWVYIWGTAVALFLMGFHQQKYTTTGKFVTVDDDSGAGPVHPQLTKMYNWCMYVLLFFILIDIQTVAFVASWDRPRSKLKWAFQSLGNFAFEGCCLIVMRHLIIRYVLGILLAYGYSHKTWPVRFWDRVNPGPNRPDNEYEYGYYYGADYGADYYGAAYEDGADYGATTYE</sequence>
<proteinExistence type="predicted"/>
<reference evidence="3 4" key="1">
    <citation type="submission" date="2024-03" db="EMBL/GenBank/DDBJ databases">
        <title>Aureococcus anophagefferens CCMP1851 and Kratosvirus quantuckense: Draft genome of a second virus-susceptible host strain in the model system.</title>
        <authorList>
            <person name="Chase E."/>
            <person name="Truchon A.R."/>
            <person name="Schepens W."/>
            <person name="Wilhelm S.W."/>
        </authorList>
    </citation>
    <scope>NUCLEOTIDE SEQUENCE [LARGE SCALE GENOMIC DNA]</scope>
    <source>
        <strain evidence="3 4">CCMP1851</strain>
    </source>
</reference>
<keyword evidence="2" id="KW-1133">Transmembrane helix</keyword>
<dbReference type="GO" id="GO:0032259">
    <property type="term" value="P:methylation"/>
    <property type="evidence" value="ECO:0007669"/>
    <property type="project" value="UniProtKB-KW"/>
</dbReference>
<evidence type="ECO:0000256" key="1">
    <source>
        <dbReference type="SAM" id="MobiDB-lite"/>
    </source>
</evidence>
<dbReference type="EMBL" id="JBBJCI010000033">
    <property type="protein sequence ID" value="KAK7253926.1"/>
    <property type="molecule type" value="Genomic_DNA"/>
</dbReference>
<accession>A0ABR1GCX2</accession>
<comment type="caution">
    <text evidence="3">The sequence shown here is derived from an EMBL/GenBank/DDBJ whole genome shotgun (WGS) entry which is preliminary data.</text>
</comment>
<feature type="transmembrane region" description="Helical" evidence="2">
    <location>
        <begin position="411"/>
        <end position="431"/>
    </location>
</feature>
<evidence type="ECO:0000313" key="3">
    <source>
        <dbReference type="EMBL" id="KAK7253926.1"/>
    </source>
</evidence>
<feature type="transmembrane region" description="Helical" evidence="2">
    <location>
        <begin position="189"/>
        <end position="207"/>
    </location>
</feature>
<feature type="transmembrane region" description="Helical" evidence="2">
    <location>
        <begin position="121"/>
        <end position="143"/>
    </location>
</feature>
<name>A0ABR1GCX2_AURAN</name>
<organism evidence="3 4">
    <name type="scientific">Aureococcus anophagefferens</name>
    <name type="common">Harmful bloom alga</name>
    <dbReference type="NCBI Taxonomy" id="44056"/>
    <lineage>
        <taxon>Eukaryota</taxon>
        <taxon>Sar</taxon>
        <taxon>Stramenopiles</taxon>
        <taxon>Ochrophyta</taxon>
        <taxon>Pelagophyceae</taxon>
        <taxon>Pelagomonadales</taxon>
        <taxon>Pelagomonadaceae</taxon>
        <taxon>Aureococcus</taxon>
    </lineage>
</organism>
<keyword evidence="4" id="KW-1185">Reference proteome</keyword>
<feature type="region of interest" description="Disordered" evidence="1">
    <location>
        <begin position="66"/>
        <end position="93"/>
    </location>
</feature>
<dbReference type="Proteomes" id="UP001363151">
    <property type="component" value="Unassembled WGS sequence"/>
</dbReference>
<keyword evidence="2" id="KW-0812">Transmembrane</keyword>
<keyword evidence="2" id="KW-0472">Membrane</keyword>
<evidence type="ECO:0000313" key="4">
    <source>
        <dbReference type="Proteomes" id="UP001363151"/>
    </source>
</evidence>
<gene>
    <name evidence="3" type="ORF">SO694_00003458</name>
</gene>
<feature type="region of interest" description="Disordered" evidence="1">
    <location>
        <begin position="1"/>
        <end position="43"/>
    </location>
</feature>
<dbReference type="GO" id="GO:0008168">
    <property type="term" value="F:methyltransferase activity"/>
    <property type="evidence" value="ECO:0007669"/>
    <property type="project" value="UniProtKB-KW"/>
</dbReference>
<keyword evidence="3" id="KW-0808">Transferase</keyword>